<feature type="region of interest" description="Disordered" evidence="1">
    <location>
        <begin position="182"/>
        <end position="300"/>
    </location>
</feature>
<dbReference type="VEuPathDB" id="FungiDB:PSHT_13283"/>
<dbReference type="PANTHER" id="PTHR33324:SF2">
    <property type="entry name" value="MYB_SANT-LIKE DNA-BINDING DOMAIN-CONTAINING PROTEIN"/>
    <property type="match status" value="1"/>
</dbReference>
<feature type="region of interest" description="Disordered" evidence="1">
    <location>
        <begin position="1"/>
        <end position="38"/>
    </location>
</feature>
<dbReference type="Proteomes" id="UP000239156">
    <property type="component" value="Unassembled WGS sequence"/>
</dbReference>
<reference evidence="2" key="1">
    <citation type="submission" date="2017-12" db="EMBL/GenBank/DDBJ databases">
        <title>Gene loss provides genomic basis for host adaptation in cereal stripe rust fungi.</title>
        <authorList>
            <person name="Xia C."/>
        </authorList>
    </citation>
    <scope>NUCLEOTIDE SEQUENCE [LARGE SCALE GENOMIC DNA]</scope>
    <source>
        <strain evidence="2">93-210</strain>
    </source>
</reference>
<gene>
    <name evidence="2" type="ORF">PSTT_14930</name>
</gene>
<feature type="compositionally biased region" description="Basic and acidic residues" evidence="1">
    <location>
        <begin position="269"/>
        <end position="293"/>
    </location>
</feature>
<feature type="compositionally biased region" description="Basic and acidic residues" evidence="1">
    <location>
        <begin position="182"/>
        <end position="191"/>
    </location>
</feature>
<organism evidence="2 3">
    <name type="scientific">Puccinia striiformis</name>
    <dbReference type="NCBI Taxonomy" id="27350"/>
    <lineage>
        <taxon>Eukaryota</taxon>
        <taxon>Fungi</taxon>
        <taxon>Dikarya</taxon>
        <taxon>Basidiomycota</taxon>
        <taxon>Pucciniomycotina</taxon>
        <taxon>Pucciniomycetes</taxon>
        <taxon>Pucciniales</taxon>
        <taxon>Pucciniaceae</taxon>
        <taxon>Puccinia</taxon>
    </lineage>
</organism>
<protein>
    <recommendedName>
        <fullName evidence="4">No apical meristem-associated C-terminal domain-containing protein</fullName>
    </recommendedName>
</protein>
<dbReference type="EMBL" id="PKSL01000252">
    <property type="protein sequence ID" value="POV97669.1"/>
    <property type="molecule type" value="Genomic_DNA"/>
</dbReference>
<accession>A0A2S4UK54</accession>
<comment type="caution">
    <text evidence="2">The sequence shown here is derived from an EMBL/GenBank/DDBJ whole genome shotgun (WGS) entry which is preliminary data.</text>
</comment>
<evidence type="ECO:0000313" key="3">
    <source>
        <dbReference type="Proteomes" id="UP000239156"/>
    </source>
</evidence>
<dbReference type="VEuPathDB" id="FungiDB:PSTT_14930"/>
<evidence type="ECO:0000256" key="1">
    <source>
        <dbReference type="SAM" id="MobiDB-lite"/>
    </source>
</evidence>
<name>A0A2S4UK54_9BASI</name>
<evidence type="ECO:0008006" key="4">
    <source>
        <dbReference type="Google" id="ProtNLM"/>
    </source>
</evidence>
<dbReference type="PANTHER" id="PTHR33324">
    <property type="entry name" value="EXPRESSED PROTEIN"/>
    <property type="match status" value="1"/>
</dbReference>
<keyword evidence="3" id="KW-1185">Reference proteome</keyword>
<dbReference type="OrthoDB" id="167710at2759"/>
<sequence length="300" mass="33455">MPPRKKKSSTATSAALGTPTITPTPPPASKKKKPIPWEKDAVEPGFSSMRILLDWIQEPGHFKKWRGKKGSGVSKEVLANEIVQELADKGIHHRIPRDIRTKITELQNSFTSTCDWIRNTGQGLLAEDAANGTTNIRDIVIKRFKYYYDLEEVMGEQDNANPRDTVDSTSELVPNLLADHDPNLAQERHPDPLLSSLTGNDFELEDSETDGPPRPTPGDNGTSSPAPEGAAKAGSRSKSNSKKASLPQGLEKAISDTYEYRYKSLTSKENQEKNRLDSEDRRERKRMKIETRRCGTTQKC</sequence>
<evidence type="ECO:0000313" key="2">
    <source>
        <dbReference type="EMBL" id="POV97669.1"/>
    </source>
</evidence>
<proteinExistence type="predicted"/>